<feature type="domain" description="Beta-hexosaminidase bacterial type N-terminal" evidence="9">
    <location>
        <begin position="70"/>
        <end position="149"/>
    </location>
</feature>
<dbReference type="Gene3D" id="3.30.379.10">
    <property type="entry name" value="Chitobiase/beta-hexosaminidase domain 2-like"/>
    <property type="match status" value="1"/>
</dbReference>
<evidence type="ECO:0000313" key="10">
    <source>
        <dbReference type="EMBL" id="KAJ7725371.1"/>
    </source>
</evidence>
<dbReference type="GO" id="GO:0004563">
    <property type="term" value="F:beta-N-acetylhexosaminidase activity"/>
    <property type="evidence" value="ECO:0007669"/>
    <property type="project" value="UniProtKB-EC"/>
</dbReference>
<keyword evidence="5" id="KW-0326">Glycosidase</keyword>
<comment type="similarity">
    <text evidence="2">Belongs to the glycosyl hydrolase 20 family.</text>
</comment>
<dbReference type="PANTHER" id="PTHR43678:SF1">
    <property type="entry name" value="BETA-N-ACETYLHEXOSAMINIDASE"/>
    <property type="match status" value="1"/>
</dbReference>
<evidence type="ECO:0000256" key="7">
    <source>
        <dbReference type="SAM" id="SignalP"/>
    </source>
</evidence>
<dbReference type="InterPro" id="IPR015882">
    <property type="entry name" value="HEX_bac_N"/>
</dbReference>
<dbReference type="InterPro" id="IPR015883">
    <property type="entry name" value="Glyco_hydro_20_cat"/>
</dbReference>
<gene>
    <name evidence="10" type="ORF">B0H16DRAFT_282457</name>
</gene>
<dbReference type="PRINTS" id="PR00738">
    <property type="entry name" value="GLHYDRLASE20"/>
</dbReference>
<comment type="catalytic activity">
    <reaction evidence="1">
        <text>Hydrolysis of terminal non-reducing N-acetyl-D-hexosamine residues in N-acetyl-beta-D-hexosaminides.</text>
        <dbReference type="EC" id="3.2.1.52"/>
    </reaction>
</comment>
<proteinExistence type="inferred from homology"/>
<evidence type="ECO:0000256" key="5">
    <source>
        <dbReference type="ARBA" id="ARBA00023295"/>
    </source>
</evidence>
<dbReference type="EC" id="3.2.1.52" evidence="3"/>
<feature type="chain" id="PRO_5042248802" description="beta-N-acetylhexosaminidase" evidence="7">
    <location>
        <begin position="19"/>
        <end position="708"/>
    </location>
</feature>
<evidence type="ECO:0000256" key="6">
    <source>
        <dbReference type="PIRSR" id="PIRSR625705-1"/>
    </source>
</evidence>
<dbReference type="InterPro" id="IPR013320">
    <property type="entry name" value="ConA-like_dom_sf"/>
</dbReference>
<protein>
    <recommendedName>
        <fullName evidence="3">beta-N-acetylhexosaminidase</fullName>
        <ecNumber evidence="3">3.2.1.52</ecNumber>
    </recommendedName>
</protein>
<dbReference type="PANTHER" id="PTHR43678">
    <property type="entry name" value="PUTATIVE (AFU_ORTHOLOGUE AFUA_2G00640)-RELATED"/>
    <property type="match status" value="1"/>
</dbReference>
<reference evidence="10" key="1">
    <citation type="submission" date="2023-03" db="EMBL/GenBank/DDBJ databases">
        <title>Massive genome expansion in bonnet fungi (Mycena s.s.) driven by repeated elements and novel gene families across ecological guilds.</title>
        <authorList>
            <consortium name="Lawrence Berkeley National Laboratory"/>
            <person name="Harder C.B."/>
            <person name="Miyauchi S."/>
            <person name="Viragh M."/>
            <person name="Kuo A."/>
            <person name="Thoen E."/>
            <person name="Andreopoulos B."/>
            <person name="Lu D."/>
            <person name="Skrede I."/>
            <person name="Drula E."/>
            <person name="Henrissat B."/>
            <person name="Morin E."/>
            <person name="Kohler A."/>
            <person name="Barry K."/>
            <person name="LaButti K."/>
            <person name="Morin E."/>
            <person name="Salamov A."/>
            <person name="Lipzen A."/>
            <person name="Mereny Z."/>
            <person name="Hegedus B."/>
            <person name="Baldrian P."/>
            <person name="Stursova M."/>
            <person name="Weitz H."/>
            <person name="Taylor A."/>
            <person name="Grigoriev I.V."/>
            <person name="Nagy L.G."/>
            <person name="Martin F."/>
            <person name="Kauserud H."/>
        </authorList>
    </citation>
    <scope>NUCLEOTIDE SEQUENCE</scope>
    <source>
        <strain evidence="10">CBHHK182m</strain>
    </source>
</reference>
<evidence type="ECO:0000259" key="9">
    <source>
        <dbReference type="Pfam" id="PF02838"/>
    </source>
</evidence>
<dbReference type="Gene3D" id="2.60.120.200">
    <property type="match status" value="1"/>
</dbReference>
<dbReference type="Proteomes" id="UP001215598">
    <property type="component" value="Unassembled WGS sequence"/>
</dbReference>
<keyword evidence="4" id="KW-0378">Hydrolase</keyword>
<evidence type="ECO:0000256" key="4">
    <source>
        <dbReference type="ARBA" id="ARBA00022801"/>
    </source>
</evidence>
<evidence type="ECO:0000313" key="11">
    <source>
        <dbReference type="Proteomes" id="UP001215598"/>
    </source>
</evidence>
<feature type="active site" description="Proton donor" evidence="6">
    <location>
        <position position="332"/>
    </location>
</feature>
<accession>A0AAD7HPR7</accession>
<dbReference type="SUPFAM" id="SSF49899">
    <property type="entry name" value="Concanavalin A-like lectins/glucanases"/>
    <property type="match status" value="1"/>
</dbReference>
<organism evidence="10 11">
    <name type="scientific">Mycena metata</name>
    <dbReference type="NCBI Taxonomy" id="1033252"/>
    <lineage>
        <taxon>Eukaryota</taxon>
        <taxon>Fungi</taxon>
        <taxon>Dikarya</taxon>
        <taxon>Basidiomycota</taxon>
        <taxon>Agaricomycotina</taxon>
        <taxon>Agaricomycetes</taxon>
        <taxon>Agaricomycetidae</taxon>
        <taxon>Agaricales</taxon>
        <taxon>Marasmiineae</taxon>
        <taxon>Mycenaceae</taxon>
        <taxon>Mycena</taxon>
    </lineage>
</organism>
<dbReference type="InterPro" id="IPR052764">
    <property type="entry name" value="GH20_Enzymes"/>
</dbReference>
<dbReference type="Gene3D" id="3.20.20.80">
    <property type="entry name" value="Glycosidases"/>
    <property type="match status" value="1"/>
</dbReference>
<dbReference type="CDD" id="cd06564">
    <property type="entry name" value="GH20_DspB_LnbB-like"/>
    <property type="match status" value="1"/>
</dbReference>
<dbReference type="InterPro" id="IPR017853">
    <property type="entry name" value="GH"/>
</dbReference>
<keyword evidence="7" id="KW-0732">Signal</keyword>
<dbReference type="GO" id="GO:0005975">
    <property type="term" value="P:carbohydrate metabolic process"/>
    <property type="evidence" value="ECO:0007669"/>
    <property type="project" value="InterPro"/>
</dbReference>
<feature type="domain" description="Glycoside hydrolase family 20 catalytic" evidence="8">
    <location>
        <begin position="172"/>
        <end position="494"/>
    </location>
</feature>
<dbReference type="Pfam" id="PF00728">
    <property type="entry name" value="Glyco_hydro_20"/>
    <property type="match status" value="1"/>
</dbReference>
<evidence type="ECO:0000256" key="1">
    <source>
        <dbReference type="ARBA" id="ARBA00001231"/>
    </source>
</evidence>
<evidence type="ECO:0000256" key="2">
    <source>
        <dbReference type="ARBA" id="ARBA00006285"/>
    </source>
</evidence>
<sequence length="708" mass="76652">MRPGGVFIFTALLAVAYAKTLIGIPTFDFDVTSTAQFSLSQVTRILVDSRFQSTVDLNGKTLIPPTLFAFAETFASDLVELGLQVPVQVASSAQPGSIFLTISSDDRLYLDAAGRNTSEGYTLTVGTESVIISGASPLGTWWGTRTLIQQGKLGGLKLPIGSGSDAPGWGTRGVMLDAGRHYYPPEFLIEICAYLSFFKQNTFHVHLSDNLFNNVDIYSRERSLDLYAAFRLNSDDSAVAGLVRPYRFNESYTRETFDDIQSSCAARGVTIIPEIEAPGHALVIVQWKPKLGLADLSLLNISHPETIPTMKAIWTTFLPWFHSKTVHIGADEYDSLLANDYILFVNTLSSFIGSSSGKDIRIWGTNEPSNTSTVSRNITIQHWEFFEDNPFDLIKQNYSVLNSDDGFYIVGKFSGSYPQQLNVTRIFEGNPAGGAWAPNIFDTNNATNNPPRDDPGVVGHIAAQWNDYGPNATVVTEAYYSWRDGLPALADKQWGGVLTRAQYDTIFDTLHSIIPGQNLDRAIVSKTDVILRYDFTTASRGTIVDSSGNGYDGTCVACSVSNGVLSLSSPNSRLTTPLSSKGRNYTLSFSINPSSHAPIGASILSGPESSLVLGNGTVQNLALISANQAYVLNYTLPRDAWTDVALIGRGNATFLRAGGRPEMQFLAVLGINGDSFEWQPIAVEAPLAQIGGNGFVGGISNLQLLGSA</sequence>
<dbReference type="Pfam" id="PF02838">
    <property type="entry name" value="Glyco_hydro_20b"/>
    <property type="match status" value="1"/>
</dbReference>
<dbReference type="EMBL" id="JARKIB010000195">
    <property type="protein sequence ID" value="KAJ7725371.1"/>
    <property type="molecule type" value="Genomic_DNA"/>
</dbReference>
<feature type="signal peptide" evidence="7">
    <location>
        <begin position="1"/>
        <end position="18"/>
    </location>
</feature>
<dbReference type="InterPro" id="IPR029018">
    <property type="entry name" value="Hex-like_dom2"/>
</dbReference>
<dbReference type="InterPro" id="IPR025705">
    <property type="entry name" value="Beta_hexosaminidase_sua/sub"/>
</dbReference>
<dbReference type="SUPFAM" id="SSF51445">
    <property type="entry name" value="(Trans)glycosidases"/>
    <property type="match status" value="1"/>
</dbReference>
<keyword evidence="11" id="KW-1185">Reference proteome</keyword>
<name>A0AAD7HPR7_9AGAR</name>
<dbReference type="AlphaFoldDB" id="A0AAD7HPR7"/>
<evidence type="ECO:0000259" key="8">
    <source>
        <dbReference type="Pfam" id="PF00728"/>
    </source>
</evidence>
<comment type="caution">
    <text evidence="10">The sequence shown here is derived from an EMBL/GenBank/DDBJ whole genome shotgun (WGS) entry which is preliminary data.</text>
</comment>
<dbReference type="SUPFAM" id="SSF55545">
    <property type="entry name" value="beta-N-acetylhexosaminidase-like domain"/>
    <property type="match status" value="1"/>
</dbReference>
<evidence type="ECO:0000256" key="3">
    <source>
        <dbReference type="ARBA" id="ARBA00012663"/>
    </source>
</evidence>